<dbReference type="EMBL" id="KZ293644">
    <property type="protein sequence ID" value="PBL04553.1"/>
    <property type="molecule type" value="Genomic_DNA"/>
</dbReference>
<evidence type="ECO:0000313" key="2">
    <source>
        <dbReference type="Proteomes" id="UP000217790"/>
    </source>
</evidence>
<dbReference type="Proteomes" id="UP000217790">
    <property type="component" value="Unassembled WGS sequence"/>
</dbReference>
<accession>A0A2H3EN33</accession>
<name>A0A2H3EN33_ARMGA</name>
<organism evidence="1 2">
    <name type="scientific">Armillaria gallica</name>
    <name type="common">Bulbous honey fungus</name>
    <name type="synonym">Armillaria bulbosa</name>
    <dbReference type="NCBI Taxonomy" id="47427"/>
    <lineage>
        <taxon>Eukaryota</taxon>
        <taxon>Fungi</taxon>
        <taxon>Dikarya</taxon>
        <taxon>Basidiomycota</taxon>
        <taxon>Agaricomycotina</taxon>
        <taxon>Agaricomycetes</taxon>
        <taxon>Agaricomycetidae</taxon>
        <taxon>Agaricales</taxon>
        <taxon>Marasmiineae</taxon>
        <taxon>Physalacriaceae</taxon>
        <taxon>Armillaria</taxon>
    </lineage>
</organism>
<dbReference type="InParanoid" id="A0A2H3EN33"/>
<reference evidence="2" key="1">
    <citation type="journal article" date="2017" name="Nat. Ecol. Evol.">
        <title>Genome expansion and lineage-specific genetic innovations in the forest pathogenic fungi Armillaria.</title>
        <authorList>
            <person name="Sipos G."/>
            <person name="Prasanna A.N."/>
            <person name="Walter M.C."/>
            <person name="O'Connor E."/>
            <person name="Balint B."/>
            <person name="Krizsan K."/>
            <person name="Kiss B."/>
            <person name="Hess J."/>
            <person name="Varga T."/>
            <person name="Slot J."/>
            <person name="Riley R."/>
            <person name="Boka B."/>
            <person name="Rigling D."/>
            <person name="Barry K."/>
            <person name="Lee J."/>
            <person name="Mihaltcheva S."/>
            <person name="LaButti K."/>
            <person name="Lipzen A."/>
            <person name="Waldron R."/>
            <person name="Moloney N.M."/>
            <person name="Sperisen C."/>
            <person name="Kredics L."/>
            <person name="Vagvoelgyi C."/>
            <person name="Patrignani A."/>
            <person name="Fitzpatrick D."/>
            <person name="Nagy I."/>
            <person name="Doyle S."/>
            <person name="Anderson J.B."/>
            <person name="Grigoriev I.V."/>
            <person name="Gueldener U."/>
            <person name="Muensterkoetter M."/>
            <person name="Nagy L.G."/>
        </authorList>
    </citation>
    <scope>NUCLEOTIDE SEQUENCE [LARGE SCALE GENOMIC DNA]</scope>
    <source>
        <strain evidence="2">Ar21-2</strain>
    </source>
</reference>
<evidence type="ECO:0000313" key="1">
    <source>
        <dbReference type="EMBL" id="PBL04553.1"/>
    </source>
</evidence>
<keyword evidence="2" id="KW-1185">Reference proteome</keyword>
<proteinExistence type="predicted"/>
<sequence length="84" mass="9549">MVFVSRVFYKCGRSGMYVMARVQAMSLRRIASLHNSAMKSRHSIEGTDAYLGSKDEDGVIFRFSKPMVVTRHNDHYSITQTSLS</sequence>
<dbReference type="AlphaFoldDB" id="A0A2H3EN33"/>
<gene>
    <name evidence="1" type="ORF">ARMGADRAFT_57064</name>
</gene>
<protein>
    <submittedName>
        <fullName evidence="1">Uncharacterized protein</fullName>
    </submittedName>
</protein>